<dbReference type="EMBL" id="CM020619">
    <property type="protein sequence ID" value="KAK1863286.1"/>
    <property type="molecule type" value="Genomic_DNA"/>
</dbReference>
<proteinExistence type="predicted"/>
<evidence type="ECO:0000313" key="2">
    <source>
        <dbReference type="Proteomes" id="UP000798662"/>
    </source>
</evidence>
<protein>
    <submittedName>
        <fullName evidence="1">Uncharacterized protein</fullName>
    </submittedName>
</protein>
<dbReference type="Proteomes" id="UP000798662">
    <property type="component" value="Chromosome 2"/>
</dbReference>
<name>A0ACC3C0K8_PYRYE</name>
<reference evidence="1" key="1">
    <citation type="submission" date="2019-11" db="EMBL/GenBank/DDBJ databases">
        <title>Nori genome reveals adaptations in red seaweeds to the harsh intertidal environment.</title>
        <authorList>
            <person name="Wang D."/>
            <person name="Mao Y."/>
        </authorList>
    </citation>
    <scope>NUCLEOTIDE SEQUENCE</scope>
    <source>
        <tissue evidence="1">Gametophyte</tissue>
    </source>
</reference>
<organism evidence="1 2">
    <name type="scientific">Pyropia yezoensis</name>
    <name type="common">Susabi-nori</name>
    <name type="synonym">Porphyra yezoensis</name>
    <dbReference type="NCBI Taxonomy" id="2788"/>
    <lineage>
        <taxon>Eukaryota</taxon>
        <taxon>Rhodophyta</taxon>
        <taxon>Bangiophyceae</taxon>
        <taxon>Bangiales</taxon>
        <taxon>Bangiaceae</taxon>
        <taxon>Pyropia</taxon>
    </lineage>
</organism>
<evidence type="ECO:0000313" key="1">
    <source>
        <dbReference type="EMBL" id="KAK1863286.1"/>
    </source>
</evidence>
<accession>A0ACC3C0K8</accession>
<keyword evidence="2" id="KW-1185">Reference proteome</keyword>
<sequence length="646" mass="68866">MAGSTRVEALRSEAEALRERANAAYREQNISSAEALYSEALDKLRQAAPPLPKRKSATTAAGTTGGKAGSKTMPPAASQASPSGSATEGTTNGAGAPPAPGAVSASETDATASDAAAAGDTDDNDDAASTASSVSETHMPSDDESVPPPVAIADAVNEHTGNGSLGELVNGHTDQTEDAEATAAAAALSKVSVKEVQSAMAVLLSNRALMRLRLEQYGAAETDATEAIGWDPRYVKAYYRRASASFALGHYRPALKDLKLVTRLVPTDKDAAAKLKECSRRAKEAAFSAAIDSTAPPTQPLSETFDFKDLVVEQSYDGPKLGADGVVDEAFLSSLLVRFRSQKPLAARYAAQIVLAARRLLVALPNIVTLRVDGSQPKVTVCGDTHGQYYDLLHIFELNGLPSATNPYLFNGDFVDRGSFSVEVIMTLLAYKVACPESMHLTRGNHETLSMNSVYGFQGEVKAKYNDTLFKLFSECFRAMPLAYVLDGTAVESGRRALVLHGGLFSKDGVTLADLQALNRDREPDSGLMAEMLWSDPQKEDGWGPSKRGIGVSFGPDVTSRFLDANDLALVVRSHEMKEEGYEVEANGRLITIFSAPNYCDVQGNKGAFITFKSEMVPEFTQFSAVPHPNVRPMAYARDAAMMGLL</sequence>
<comment type="caution">
    <text evidence="1">The sequence shown here is derived from an EMBL/GenBank/DDBJ whole genome shotgun (WGS) entry which is preliminary data.</text>
</comment>
<gene>
    <name evidence="1" type="ORF">I4F81_005844</name>
</gene>